<evidence type="ECO:0000256" key="6">
    <source>
        <dbReference type="SAM" id="MobiDB-lite"/>
    </source>
</evidence>
<evidence type="ECO:0000313" key="10">
    <source>
        <dbReference type="Proteomes" id="UP001444661"/>
    </source>
</evidence>
<evidence type="ECO:0000256" key="3">
    <source>
        <dbReference type="ARBA" id="ARBA00022989"/>
    </source>
</evidence>
<sequence>MRFPPPSVIATWPLPNYTDPPTRGPELLITEVTTLSLALLCLGLRLWVRVCQLHKAWWDDWVMVMAGICCTGTTLTVILATKLYGWDRHIWDVPYWMLVEGRKVSAAGQAFFVFASGLGKLSILISYLRIALKGTLFLRLTWAAIVVNSVSMLAFFSLLWVQCSPPSSYWNLARTETDCISEVPGLMSQTIITVLIDFTVYVLPMPTLYHLSLPMRQRFGLMVLFGLGGIVVVAGCMRTWWVHHVELGTYDVTWEGYQLWIWAAVEANLGVICGCAPILRSLVSDGGVKYLRTQANKDSAGAWSGRTTANNHNVGHWLFSTAAPAGQRKQGGPGGGSTTLGSVTSGMVGGRPYFEMVRMETGTVRSSEAASGRVESGRYYYEQHGDTSQESLRLPRQVPDEYVTGPDSPEMSRSSGSWQHVALHDEPASPGSPQAERRVSEAWPLGPLPFEIRDSW</sequence>
<evidence type="ECO:0000256" key="4">
    <source>
        <dbReference type="ARBA" id="ARBA00023136"/>
    </source>
</evidence>
<feature type="transmembrane region" description="Helical" evidence="7">
    <location>
        <begin position="140"/>
        <end position="161"/>
    </location>
</feature>
<feature type="transmembrane region" description="Helical" evidence="7">
    <location>
        <begin position="27"/>
        <end position="48"/>
    </location>
</feature>
<evidence type="ECO:0000313" key="9">
    <source>
        <dbReference type="EMBL" id="KAK8040175.1"/>
    </source>
</evidence>
<gene>
    <name evidence="9" type="ORF">PG993_008586</name>
</gene>
<dbReference type="Pfam" id="PF20684">
    <property type="entry name" value="Fung_rhodopsin"/>
    <property type="match status" value="1"/>
</dbReference>
<organism evidence="9 10">
    <name type="scientific">Apiospora rasikravindrae</name>
    <dbReference type="NCBI Taxonomy" id="990691"/>
    <lineage>
        <taxon>Eukaryota</taxon>
        <taxon>Fungi</taxon>
        <taxon>Dikarya</taxon>
        <taxon>Ascomycota</taxon>
        <taxon>Pezizomycotina</taxon>
        <taxon>Sordariomycetes</taxon>
        <taxon>Xylariomycetidae</taxon>
        <taxon>Amphisphaeriales</taxon>
        <taxon>Apiosporaceae</taxon>
        <taxon>Apiospora</taxon>
    </lineage>
</organism>
<feature type="transmembrane region" description="Helical" evidence="7">
    <location>
        <begin position="191"/>
        <end position="209"/>
    </location>
</feature>
<dbReference type="InterPro" id="IPR049326">
    <property type="entry name" value="Rhodopsin_dom_fungi"/>
</dbReference>
<dbReference type="PANTHER" id="PTHR33048">
    <property type="entry name" value="PTH11-LIKE INTEGRAL MEMBRANE PROTEIN (AFU_ORTHOLOGUE AFUA_5G11245)"/>
    <property type="match status" value="1"/>
</dbReference>
<evidence type="ECO:0000259" key="8">
    <source>
        <dbReference type="Pfam" id="PF20684"/>
    </source>
</evidence>
<accession>A0ABR1T2J4</accession>
<keyword evidence="3 7" id="KW-1133">Transmembrane helix</keyword>
<feature type="region of interest" description="Disordered" evidence="6">
    <location>
        <begin position="325"/>
        <end position="344"/>
    </location>
</feature>
<feature type="transmembrane region" description="Helical" evidence="7">
    <location>
        <begin position="261"/>
        <end position="283"/>
    </location>
</feature>
<comment type="caution">
    <text evidence="9">The sequence shown here is derived from an EMBL/GenBank/DDBJ whole genome shotgun (WGS) entry which is preliminary data.</text>
</comment>
<evidence type="ECO:0000256" key="7">
    <source>
        <dbReference type="SAM" id="Phobius"/>
    </source>
</evidence>
<feature type="transmembrane region" description="Helical" evidence="7">
    <location>
        <begin position="221"/>
        <end position="241"/>
    </location>
</feature>
<feature type="transmembrane region" description="Helical" evidence="7">
    <location>
        <begin position="106"/>
        <end position="128"/>
    </location>
</feature>
<feature type="transmembrane region" description="Helical" evidence="7">
    <location>
        <begin position="60"/>
        <end position="86"/>
    </location>
</feature>
<proteinExistence type="inferred from homology"/>
<evidence type="ECO:0000256" key="1">
    <source>
        <dbReference type="ARBA" id="ARBA00004141"/>
    </source>
</evidence>
<feature type="domain" description="Rhodopsin" evidence="8">
    <location>
        <begin position="44"/>
        <end position="284"/>
    </location>
</feature>
<protein>
    <recommendedName>
        <fullName evidence="8">Rhodopsin domain-containing protein</fullName>
    </recommendedName>
</protein>
<dbReference type="InterPro" id="IPR052337">
    <property type="entry name" value="SAT4-like"/>
</dbReference>
<feature type="region of interest" description="Disordered" evidence="6">
    <location>
        <begin position="383"/>
        <end position="440"/>
    </location>
</feature>
<keyword evidence="10" id="KW-1185">Reference proteome</keyword>
<comment type="similarity">
    <text evidence="5">Belongs to the SAT4 family.</text>
</comment>
<feature type="compositionally biased region" description="Gly residues" evidence="6">
    <location>
        <begin position="329"/>
        <end position="338"/>
    </location>
</feature>
<keyword evidence="2 7" id="KW-0812">Transmembrane</keyword>
<dbReference type="PANTHER" id="PTHR33048:SF129">
    <property type="entry name" value="INTEGRAL MEMBRANE PROTEIN-RELATED"/>
    <property type="match status" value="1"/>
</dbReference>
<evidence type="ECO:0000256" key="2">
    <source>
        <dbReference type="ARBA" id="ARBA00022692"/>
    </source>
</evidence>
<reference evidence="9 10" key="1">
    <citation type="submission" date="2023-01" db="EMBL/GenBank/DDBJ databases">
        <title>Analysis of 21 Apiospora genomes using comparative genomics revels a genus with tremendous synthesis potential of carbohydrate active enzymes and secondary metabolites.</title>
        <authorList>
            <person name="Sorensen T."/>
        </authorList>
    </citation>
    <scope>NUCLEOTIDE SEQUENCE [LARGE SCALE GENOMIC DNA]</scope>
    <source>
        <strain evidence="9 10">CBS 33761</strain>
    </source>
</reference>
<keyword evidence="4 7" id="KW-0472">Membrane</keyword>
<dbReference type="EMBL" id="JAQQWK010000006">
    <property type="protein sequence ID" value="KAK8040175.1"/>
    <property type="molecule type" value="Genomic_DNA"/>
</dbReference>
<comment type="subcellular location">
    <subcellularLocation>
        <location evidence="1">Membrane</location>
        <topology evidence="1">Multi-pass membrane protein</topology>
    </subcellularLocation>
</comment>
<evidence type="ECO:0000256" key="5">
    <source>
        <dbReference type="ARBA" id="ARBA00038359"/>
    </source>
</evidence>
<dbReference type="Proteomes" id="UP001444661">
    <property type="component" value="Unassembled WGS sequence"/>
</dbReference>
<name>A0ABR1T2J4_9PEZI</name>